<protein>
    <recommendedName>
        <fullName evidence="3">PAS domain-containing protein</fullName>
    </recommendedName>
</protein>
<keyword evidence="2" id="KW-1185">Reference proteome</keyword>
<comment type="caution">
    <text evidence="1">The sequence shown here is derived from an EMBL/GenBank/DDBJ whole genome shotgun (WGS) entry which is preliminary data.</text>
</comment>
<name>A0A0V8QC78_9FIRM</name>
<reference evidence="1 2" key="1">
    <citation type="submission" date="2015-11" db="EMBL/GenBank/DDBJ databases">
        <title>Butyribacter intestini gen. nov., sp. nov., a butyric acid-producing bacterium of the family Lachnospiraceae isolated from the human faeces.</title>
        <authorList>
            <person name="Zou Y."/>
            <person name="Xue W."/>
            <person name="Luo G."/>
            <person name="Lv M."/>
        </authorList>
    </citation>
    <scope>NUCLEOTIDE SEQUENCE [LARGE SCALE GENOMIC DNA]</scope>
    <source>
        <strain evidence="1 2">ACET-33324</strain>
    </source>
</reference>
<dbReference type="EMBL" id="LNAM01000181">
    <property type="protein sequence ID" value="KSV58207.1"/>
    <property type="molecule type" value="Genomic_DNA"/>
</dbReference>
<organism evidence="1 2">
    <name type="scientific">Acetivibrio ethanolgignens</name>
    <dbReference type="NCBI Taxonomy" id="290052"/>
    <lineage>
        <taxon>Bacteria</taxon>
        <taxon>Bacillati</taxon>
        <taxon>Bacillota</taxon>
        <taxon>Clostridia</taxon>
        <taxon>Eubacteriales</taxon>
        <taxon>Oscillospiraceae</taxon>
        <taxon>Acetivibrio</taxon>
    </lineage>
</organism>
<sequence>MKLTLKKRFQNLADQISFPIFFYIYESGKLIGANEQARWLIGEETKKINQIWKDTAKRRLPDKILLNGRIFFPGELIANKGYFLRVDMELCVFQIDHEHIVTVLLEQSYKNAFGEEKSIYIPRIIWKDKRLRIRGQNAVSLKMAEQNVKVEPGDVEMFTFEERVIEEQLESYGVLQQVKIEAGKKGFAKLNRIPLINRNGNSIGILVIYEILQEREESRNELCRLLRQNAAMEEGLKESRKVAYSICENKNGSVDYLSAGIEQFGYQPGEFYSGETGWLDIVYKEDRKLLQQWEGQIGVLEYRIYTKEGGLVSIYDKINEYTVYRERVYRQGLLWKIEDDKNKEKEGNEEWEL</sequence>
<dbReference type="OrthoDB" id="343514at2"/>
<evidence type="ECO:0008006" key="3">
    <source>
        <dbReference type="Google" id="ProtNLM"/>
    </source>
</evidence>
<proteinExistence type="predicted"/>
<gene>
    <name evidence="1" type="ORF">ASU35_13740</name>
</gene>
<evidence type="ECO:0000313" key="2">
    <source>
        <dbReference type="Proteomes" id="UP000054874"/>
    </source>
</evidence>
<dbReference type="Gene3D" id="3.30.450.20">
    <property type="entry name" value="PAS domain"/>
    <property type="match status" value="1"/>
</dbReference>
<evidence type="ECO:0000313" key="1">
    <source>
        <dbReference type="EMBL" id="KSV58207.1"/>
    </source>
</evidence>
<dbReference type="AlphaFoldDB" id="A0A0V8QC78"/>
<accession>A0A0V8QC78</accession>
<dbReference type="Proteomes" id="UP000054874">
    <property type="component" value="Unassembled WGS sequence"/>
</dbReference>
<dbReference type="STRING" id="290052.ASU35_13740"/>
<dbReference type="RefSeq" id="WP_058353554.1">
    <property type="nucleotide sequence ID" value="NZ_CABMMD010000181.1"/>
</dbReference>